<dbReference type="RefSeq" id="XP_067819558.1">
    <property type="nucleotide sequence ID" value="XM_067958961.1"/>
</dbReference>
<evidence type="ECO:0000313" key="2">
    <source>
        <dbReference type="EMBL" id="TDH70059.1"/>
    </source>
</evidence>
<evidence type="ECO:0000313" key="3">
    <source>
        <dbReference type="Proteomes" id="UP000294530"/>
    </source>
</evidence>
<organism evidence="2 3">
    <name type="scientific">Bremia lactucae</name>
    <name type="common">Lettuce downy mildew</name>
    <dbReference type="NCBI Taxonomy" id="4779"/>
    <lineage>
        <taxon>Eukaryota</taxon>
        <taxon>Sar</taxon>
        <taxon>Stramenopiles</taxon>
        <taxon>Oomycota</taxon>
        <taxon>Peronosporomycetes</taxon>
        <taxon>Peronosporales</taxon>
        <taxon>Peronosporaceae</taxon>
        <taxon>Bremia</taxon>
    </lineage>
</organism>
<dbReference type="KEGG" id="blac:94344632"/>
<dbReference type="EMBL" id="SHOA02000006">
    <property type="protein sequence ID" value="TDH70059.1"/>
    <property type="molecule type" value="Genomic_DNA"/>
</dbReference>
<name>A0A976FP76_BRELC</name>
<keyword evidence="3" id="KW-1185">Reference proteome</keyword>
<evidence type="ECO:0000256" key="1">
    <source>
        <dbReference type="SAM" id="MobiDB-lite"/>
    </source>
</evidence>
<comment type="caution">
    <text evidence="2">The sequence shown here is derived from an EMBL/GenBank/DDBJ whole genome shotgun (WGS) entry which is preliminary data.</text>
</comment>
<feature type="region of interest" description="Disordered" evidence="1">
    <location>
        <begin position="328"/>
        <end position="389"/>
    </location>
</feature>
<feature type="compositionally biased region" description="Pro residues" evidence="1">
    <location>
        <begin position="366"/>
        <end position="389"/>
    </location>
</feature>
<sequence length="436" mass="49897">MQLAAAAARTTTTSNVPQVAPPHRTRKVTTSRLKVNNVTLINNEAEDQERGFWGFWRPEETKLLRKFQTHQKKTITWNFALTKKFKKLGQLIHYRTKSEEAVATELIKVIGEAELARFTDKQVSQLLFAPIYETIQSGLLKYWRSNERSVASIVQLFEIDPILLSQTRLHEDVMLSAMIFIDQFPMNTVLKYLNPDNKHDHLKLIATLSERFNINAPEWIRIHYKNKQTEVVKPLYAAAIAPVKEMVEVLGLKNAESISVSQIRMLLGFAQGSWRKKLNEVIEALPDQCIYEAANELLNEPLNDFNRKFLGQVGAKFSKEFPNQLNPFLDPLAAQPHPNTPPLKGDHVPPLSKGNHVQPSSKENLVPPPLKENHVPPPLKGNHVPPPLQPRKGILARFFDWIARMISKLTRSKRLRASSKKVGSERRKLRQYTQKM</sequence>
<dbReference type="Proteomes" id="UP000294530">
    <property type="component" value="Unassembled WGS sequence"/>
</dbReference>
<feature type="region of interest" description="Disordered" evidence="1">
    <location>
        <begin position="414"/>
        <end position="436"/>
    </location>
</feature>
<feature type="region of interest" description="Disordered" evidence="1">
    <location>
        <begin position="1"/>
        <end position="26"/>
    </location>
</feature>
<protein>
    <submittedName>
        <fullName evidence="2">Uncharacterized protein</fullName>
    </submittedName>
</protein>
<reference evidence="2 3" key="1">
    <citation type="journal article" date="2021" name="Genome Biol.">
        <title>AFLAP: assembly-free linkage analysis pipeline using k-mers from genome sequencing data.</title>
        <authorList>
            <person name="Fletcher K."/>
            <person name="Zhang L."/>
            <person name="Gil J."/>
            <person name="Han R."/>
            <person name="Cavanaugh K."/>
            <person name="Michelmore R."/>
        </authorList>
    </citation>
    <scope>NUCLEOTIDE SEQUENCE [LARGE SCALE GENOMIC DNA]</scope>
    <source>
        <strain evidence="2 3">SF5</strain>
    </source>
</reference>
<feature type="compositionally biased region" description="Low complexity" evidence="1">
    <location>
        <begin position="1"/>
        <end position="13"/>
    </location>
</feature>
<dbReference type="GeneID" id="94344632"/>
<proteinExistence type="predicted"/>
<dbReference type="AlphaFoldDB" id="A0A976FP76"/>
<accession>A0A976FP76</accession>
<gene>
    <name evidence="2" type="ORF">CCR75_000855</name>
</gene>